<protein>
    <submittedName>
        <fullName evidence="7">ABC transporter substrate-binding protein</fullName>
    </submittedName>
</protein>
<dbReference type="Gene3D" id="3.40.190.10">
    <property type="entry name" value="Periplasmic binding protein-like II"/>
    <property type="match status" value="2"/>
</dbReference>
<dbReference type="PROSITE" id="PS51257">
    <property type="entry name" value="PROKAR_LIPOPROTEIN"/>
    <property type="match status" value="1"/>
</dbReference>
<dbReference type="EMBL" id="JBHTCQ010000001">
    <property type="protein sequence ID" value="MFC7404523.1"/>
    <property type="molecule type" value="Genomic_DNA"/>
</dbReference>
<dbReference type="InterPro" id="IPR015168">
    <property type="entry name" value="SsuA/THI5"/>
</dbReference>
<keyword evidence="3 5" id="KW-0732">Signal</keyword>
<evidence type="ECO:0000256" key="5">
    <source>
        <dbReference type="SAM" id="SignalP"/>
    </source>
</evidence>
<reference evidence="8" key="1">
    <citation type="journal article" date="2019" name="Int. J. Syst. Evol. Microbiol.">
        <title>The Global Catalogue of Microorganisms (GCM) 10K type strain sequencing project: providing services to taxonomists for standard genome sequencing and annotation.</title>
        <authorList>
            <consortium name="The Broad Institute Genomics Platform"/>
            <consortium name="The Broad Institute Genome Sequencing Center for Infectious Disease"/>
            <person name="Wu L."/>
            <person name="Ma J."/>
        </authorList>
    </citation>
    <scope>NUCLEOTIDE SEQUENCE [LARGE SCALE GENOMIC DNA]</scope>
    <source>
        <strain evidence="8">JCM 1490</strain>
    </source>
</reference>
<proteinExistence type="inferred from homology"/>
<comment type="subcellular location">
    <subcellularLocation>
        <location evidence="1">Periplasm</location>
    </subcellularLocation>
</comment>
<feature type="region of interest" description="Disordered" evidence="4">
    <location>
        <begin position="21"/>
        <end position="45"/>
    </location>
</feature>
<dbReference type="PANTHER" id="PTHR30024:SF47">
    <property type="entry name" value="TAURINE-BINDING PERIPLASMIC PROTEIN"/>
    <property type="match status" value="1"/>
</dbReference>
<feature type="chain" id="PRO_5046793200" evidence="5">
    <location>
        <begin position="18"/>
        <end position="327"/>
    </location>
</feature>
<feature type="signal peptide" evidence="5">
    <location>
        <begin position="1"/>
        <end position="17"/>
    </location>
</feature>
<evidence type="ECO:0000256" key="2">
    <source>
        <dbReference type="ARBA" id="ARBA00010742"/>
    </source>
</evidence>
<dbReference type="SUPFAM" id="SSF53850">
    <property type="entry name" value="Periplasmic binding protein-like II"/>
    <property type="match status" value="1"/>
</dbReference>
<evidence type="ECO:0000256" key="4">
    <source>
        <dbReference type="SAM" id="MobiDB-lite"/>
    </source>
</evidence>
<evidence type="ECO:0000313" key="8">
    <source>
        <dbReference type="Proteomes" id="UP001596455"/>
    </source>
</evidence>
<comment type="similarity">
    <text evidence="2">Belongs to the bacterial solute-binding protein SsuA/TauA family.</text>
</comment>
<organism evidence="7 8">
    <name type="scientific">Georgenia alba</name>
    <dbReference type="NCBI Taxonomy" id="2233858"/>
    <lineage>
        <taxon>Bacteria</taxon>
        <taxon>Bacillati</taxon>
        <taxon>Actinomycetota</taxon>
        <taxon>Actinomycetes</taxon>
        <taxon>Micrococcales</taxon>
        <taxon>Bogoriellaceae</taxon>
        <taxon>Georgenia</taxon>
    </lineage>
</organism>
<evidence type="ECO:0000313" key="7">
    <source>
        <dbReference type="EMBL" id="MFC7404523.1"/>
    </source>
</evidence>
<sequence>MRTKTCVLALAVSLALAACSGGGGEEPPGGEGGNGGGGGGGDELTPITVATLPVSAAVGLEIGVREGIFEEHGLDVTITQGQGGAALLPSVMAGEYQFATSNPLSLMQAESQGLDVEVVSGYSHSFAEGDDINGTYVGAQTDIREITDLEGASIAVNTLGGLGDLTIREMVRQAGGDPDTIDFVELPFPDIPAALANGDVDGAWLPEPFISIAGDDARLVEYQNQLVAPGLSTMVLFTSGQYAEESPEVVEAFTAAATEALALADENPDLQREVLPEILEMDAALAESIRLEGLSAEIDRPSIEAVNEMAVRDGIYGEPIDLDEFLP</sequence>
<feature type="compositionally biased region" description="Gly residues" evidence="4">
    <location>
        <begin position="21"/>
        <end position="42"/>
    </location>
</feature>
<comment type="caution">
    <text evidence="7">The sequence shown here is derived from an EMBL/GenBank/DDBJ whole genome shotgun (WGS) entry which is preliminary data.</text>
</comment>
<keyword evidence="8" id="KW-1185">Reference proteome</keyword>
<evidence type="ECO:0000256" key="3">
    <source>
        <dbReference type="ARBA" id="ARBA00022729"/>
    </source>
</evidence>
<dbReference type="RefSeq" id="WP_382391997.1">
    <property type="nucleotide sequence ID" value="NZ_JBHTCQ010000001.1"/>
</dbReference>
<name>A0ABW2Q4U6_9MICO</name>
<dbReference type="Proteomes" id="UP001596455">
    <property type="component" value="Unassembled WGS sequence"/>
</dbReference>
<evidence type="ECO:0000256" key="1">
    <source>
        <dbReference type="ARBA" id="ARBA00004418"/>
    </source>
</evidence>
<evidence type="ECO:0000259" key="6">
    <source>
        <dbReference type="Pfam" id="PF09084"/>
    </source>
</evidence>
<feature type="domain" description="SsuA/THI5-like" evidence="6">
    <location>
        <begin position="65"/>
        <end position="269"/>
    </location>
</feature>
<accession>A0ABW2Q4U6</accession>
<dbReference type="PANTHER" id="PTHR30024">
    <property type="entry name" value="ALIPHATIC SULFONATES-BINDING PROTEIN-RELATED"/>
    <property type="match status" value="1"/>
</dbReference>
<gene>
    <name evidence="7" type="ORF">ACFQQL_05340</name>
</gene>
<dbReference type="Pfam" id="PF09084">
    <property type="entry name" value="NMT1"/>
    <property type="match status" value="1"/>
</dbReference>